<dbReference type="PROSITE" id="PS51918">
    <property type="entry name" value="RADICAL_SAM"/>
    <property type="match status" value="1"/>
</dbReference>
<evidence type="ECO:0000256" key="3">
    <source>
        <dbReference type="ARBA" id="ARBA00022691"/>
    </source>
</evidence>
<dbReference type="PANTHER" id="PTHR30352">
    <property type="entry name" value="PYRUVATE FORMATE-LYASE-ACTIVATING ENZYME"/>
    <property type="match status" value="1"/>
</dbReference>
<dbReference type="SFLD" id="SFLDG01101">
    <property type="entry name" value="Uncharacterised_Radical_SAM_Su"/>
    <property type="match status" value="1"/>
</dbReference>
<comment type="caution">
    <text evidence="9">The sequence shown here is derived from an EMBL/GenBank/DDBJ whole genome shotgun (WGS) entry which is preliminary data.</text>
</comment>
<feature type="domain" description="Radical SAM core" evidence="8">
    <location>
        <begin position="73"/>
        <end position="288"/>
    </location>
</feature>
<dbReference type="SFLD" id="SFLDS00029">
    <property type="entry name" value="Radical_SAM"/>
    <property type="match status" value="1"/>
</dbReference>
<evidence type="ECO:0000256" key="1">
    <source>
        <dbReference type="ARBA" id="ARBA00001966"/>
    </source>
</evidence>
<dbReference type="Pfam" id="PF04055">
    <property type="entry name" value="Radical_SAM"/>
    <property type="match status" value="1"/>
</dbReference>
<evidence type="ECO:0000256" key="6">
    <source>
        <dbReference type="ARBA" id="ARBA00023014"/>
    </source>
</evidence>
<dbReference type="InterPro" id="IPR007197">
    <property type="entry name" value="rSAM"/>
</dbReference>
<dbReference type="GO" id="GO:0016829">
    <property type="term" value="F:lyase activity"/>
    <property type="evidence" value="ECO:0007669"/>
    <property type="project" value="UniProtKB-KW"/>
</dbReference>
<evidence type="ECO:0000256" key="7">
    <source>
        <dbReference type="SAM" id="MobiDB-lite"/>
    </source>
</evidence>
<evidence type="ECO:0000256" key="2">
    <source>
        <dbReference type="ARBA" id="ARBA00022485"/>
    </source>
</evidence>
<reference evidence="9 10" key="1">
    <citation type="submission" date="2022-06" db="EMBL/GenBank/DDBJ databases">
        <title>Genomic Encyclopedia of Archaeal and Bacterial Type Strains, Phase II (KMG-II): from individual species to whole genera.</title>
        <authorList>
            <person name="Goeker M."/>
        </authorList>
    </citation>
    <scope>NUCLEOTIDE SEQUENCE [LARGE SCALE GENOMIC DNA]</scope>
    <source>
        <strain evidence="9 10">DSM 40477</strain>
    </source>
</reference>
<dbReference type="InterPro" id="IPR027596">
    <property type="entry name" value="AmmeMemoSam_rS"/>
</dbReference>
<dbReference type="Gene3D" id="3.20.20.70">
    <property type="entry name" value="Aldolase class I"/>
    <property type="match status" value="1"/>
</dbReference>
<evidence type="ECO:0000259" key="8">
    <source>
        <dbReference type="PROSITE" id="PS51918"/>
    </source>
</evidence>
<organism evidence="9 10">
    <name type="scientific">Streptoalloteichus tenebrarius (strain ATCC 17920 / DSM 40477 / JCM 4838 / CBS 697.72 / NBRC 16177 / NCIMB 11028 / NRRL B-12390 / A12253. 1 / ISP 5477)</name>
    <name type="common">Streptomyces tenebrarius</name>
    <dbReference type="NCBI Taxonomy" id="1933"/>
    <lineage>
        <taxon>Bacteria</taxon>
        <taxon>Bacillati</taxon>
        <taxon>Actinomycetota</taxon>
        <taxon>Actinomycetes</taxon>
        <taxon>Pseudonocardiales</taxon>
        <taxon>Pseudonocardiaceae</taxon>
        <taxon>Streptoalloteichus</taxon>
    </lineage>
</organism>
<feature type="region of interest" description="Disordered" evidence="7">
    <location>
        <begin position="456"/>
        <end position="487"/>
    </location>
</feature>
<dbReference type="RefSeq" id="WP_253668390.1">
    <property type="nucleotide sequence ID" value="NZ_JAMTCP010000004.1"/>
</dbReference>
<dbReference type="InterPro" id="IPR013785">
    <property type="entry name" value="Aldolase_TIM"/>
</dbReference>
<keyword evidence="6" id="KW-0411">Iron-sulfur</keyword>
<keyword evidence="10" id="KW-1185">Reference proteome</keyword>
<name>A0ABT1HPJ4_STRSD</name>
<dbReference type="CDD" id="cd01335">
    <property type="entry name" value="Radical_SAM"/>
    <property type="match status" value="1"/>
</dbReference>
<evidence type="ECO:0000256" key="4">
    <source>
        <dbReference type="ARBA" id="ARBA00022723"/>
    </source>
</evidence>
<keyword evidence="9" id="KW-0670">Pyruvate</keyword>
<dbReference type="InterPro" id="IPR058240">
    <property type="entry name" value="rSAM_sf"/>
</dbReference>
<keyword evidence="9" id="KW-0456">Lyase</keyword>
<evidence type="ECO:0000256" key="5">
    <source>
        <dbReference type="ARBA" id="ARBA00023004"/>
    </source>
</evidence>
<dbReference type="PANTHER" id="PTHR30352:SF5">
    <property type="entry name" value="PYRUVATE FORMATE-LYASE 1-ACTIVATING ENZYME"/>
    <property type="match status" value="1"/>
</dbReference>
<dbReference type="Proteomes" id="UP001205311">
    <property type="component" value="Unassembled WGS sequence"/>
</dbReference>
<keyword evidence="4" id="KW-0479">Metal-binding</keyword>
<proteinExistence type="predicted"/>
<evidence type="ECO:0000313" key="9">
    <source>
        <dbReference type="EMBL" id="MCP2257429.1"/>
    </source>
</evidence>
<keyword evidence="2" id="KW-0004">4Fe-4S</keyword>
<evidence type="ECO:0000313" key="10">
    <source>
        <dbReference type="Proteomes" id="UP001205311"/>
    </source>
</evidence>
<protein>
    <submittedName>
        <fullName evidence="9">Pyruvate formate lyase activating enzyme</fullName>
    </submittedName>
</protein>
<accession>A0ABT1HPJ4</accession>
<sequence length="487" mass="54235">MNWKDDPHPARLFDELPDGVVRCRLSPRNCRIRPGQHGFCMVRANQDGRLVTLNYGRSVHATEETIETEAVFHYAPGEPILSMGNIGCMLNCDYCHNWKTSQARFVSDDDVVTYTPDEVVDIAKRHGIRVLSWTYNDPVVWHEFVTETAALGREAGLVNLFKSAFFISPEAVEELLPVIDIFSISVKSMDPRYYRRLTKGWLEPVLDGARQVHRAGRHVEISTLMVTDLSDDEDTARAVARFVGEELDPGVPLHFVRFHPDYKMTDSRRTPLERLHHARRVALDMGVQHVYLGNVYDTEATTTTCHHCGHVQVTRYGLNARIVGVDGAGRCAGCGEPSGLTLLPPRPPRPSLAELPAGERLRTASFVWHGDVRSLHIQVRNDADAPRTLYQRRSGSDSEGTWTALALSPAESYRFIAAKATPGEQGVEVAVPDDVRCSLHEVFDRAHFPTVEVADGTLNDDVSPLPSYRSMAGRRPSPALQGEGTTP</sequence>
<dbReference type="SUPFAM" id="SSF102114">
    <property type="entry name" value="Radical SAM enzymes"/>
    <property type="match status" value="1"/>
</dbReference>
<keyword evidence="5" id="KW-0408">Iron</keyword>
<gene>
    <name evidence="9" type="ORF">LX15_001114</name>
</gene>
<dbReference type="NCBIfam" id="TIGR04337">
    <property type="entry name" value="AmmeMemoSam_rS"/>
    <property type="match status" value="1"/>
</dbReference>
<comment type="cofactor">
    <cofactor evidence="1">
        <name>[4Fe-4S] cluster</name>
        <dbReference type="ChEBI" id="CHEBI:49883"/>
    </cofactor>
</comment>
<dbReference type="EMBL" id="JAMTCP010000004">
    <property type="protein sequence ID" value="MCP2257429.1"/>
    <property type="molecule type" value="Genomic_DNA"/>
</dbReference>
<dbReference type="InterPro" id="IPR034457">
    <property type="entry name" value="Organic_radical-activating"/>
</dbReference>
<keyword evidence="3" id="KW-0949">S-adenosyl-L-methionine</keyword>